<organism evidence="1">
    <name type="scientific">marine sediment metagenome</name>
    <dbReference type="NCBI Taxonomy" id="412755"/>
    <lineage>
        <taxon>unclassified sequences</taxon>
        <taxon>metagenomes</taxon>
        <taxon>ecological metagenomes</taxon>
    </lineage>
</organism>
<dbReference type="SUPFAM" id="SSF53474">
    <property type="entry name" value="alpha/beta-Hydrolases"/>
    <property type="match status" value="1"/>
</dbReference>
<reference evidence="1" key="1">
    <citation type="journal article" date="2014" name="Front. Microbiol.">
        <title>High frequency of phylogenetically diverse reductive dehalogenase-homologous genes in deep subseafloor sedimentary metagenomes.</title>
        <authorList>
            <person name="Kawai M."/>
            <person name="Futagami T."/>
            <person name="Toyoda A."/>
            <person name="Takaki Y."/>
            <person name="Nishi S."/>
            <person name="Hori S."/>
            <person name="Arai W."/>
            <person name="Tsubouchi T."/>
            <person name="Morono Y."/>
            <person name="Uchiyama I."/>
            <person name="Ito T."/>
            <person name="Fujiyama A."/>
            <person name="Inagaki F."/>
            <person name="Takami H."/>
        </authorList>
    </citation>
    <scope>NUCLEOTIDE SEQUENCE</scope>
    <source>
        <strain evidence="1">Expedition CK06-06</strain>
    </source>
</reference>
<accession>X0YDV4</accession>
<dbReference type="Gene3D" id="3.40.50.1820">
    <property type="entry name" value="alpha/beta hydrolase"/>
    <property type="match status" value="1"/>
</dbReference>
<name>X0YDV4_9ZZZZ</name>
<protein>
    <recommendedName>
        <fullName evidence="2">Haloalkane dehalogenase</fullName>
    </recommendedName>
</protein>
<dbReference type="EMBL" id="BART01007095">
    <property type="protein sequence ID" value="GAG54040.1"/>
    <property type="molecule type" value="Genomic_DNA"/>
</dbReference>
<evidence type="ECO:0000313" key="1">
    <source>
        <dbReference type="EMBL" id="GAG54040.1"/>
    </source>
</evidence>
<gene>
    <name evidence="1" type="ORF">S01H4_16196</name>
</gene>
<sequence length="53" mass="5890">PISKGMDGFWQEKIPGAQGQKHTTIKNAGHFVQEEKGPELAEVIIEFIKSNPK</sequence>
<dbReference type="AlphaFoldDB" id="X0YDV4"/>
<evidence type="ECO:0008006" key="2">
    <source>
        <dbReference type="Google" id="ProtNLM"/>
    </source>
</evidence>
<feature type="non-terminal residue" evidence="1">
    <location>
        <position position="1"/>
    </location>
</feature>
<proteinExistence type="predicted"/>
<dbReference type="InterPro" id="IPR029058">
    <property type="entry name" value="AB_hydrolase_fold"/>
</dbReference>
<comment type="caution">
    <text evidence="1">The sequence shown here is derived from an EMBL/GenBank/DDBJ whole genome shotgun (WGS) entry which is preliminary data.</text>
</comment>